<accession>A0ABW3C661</accession>
<dbReference type="Pfam" id="PF04773">
    <property type="entry name" value="FecR"/>
    <property type="match status" value="1"/>
</dbReference>
<evidence type="ECO:0000313" key="4">
    <source>
        <dbReference type="Proteomes" id="UP001597124"/>
    </source>
</evidence>
<dbReference type="PANTHER" id="PTHR30273:SF2">
    <property type="entry name" value="PROTEIN FECR"/>
    <property type="match status" value="1"/>
</dbReference>
<proteinExistence type="predicted"/>
<dbReference type="Proteomes" id="UP001597124">
    <property type="component" value="Unassembled WGS sequence"/>
</dbReference>
<dbReference type="InterPro" id="IPR032623">
    <property type="entry name" value="FecR_N"/>
</dbReference>
<gene>
    <name evidence="3" type="ORF">ACFQ00_15370</name>
</gene>
<feature type="domain" description="FecR N-terminal" evidence="2">
    <location>
        <begin position="14"/>
        <end position="53"/>
    </location>
</feature>
<organism evidence="3 4">
    <name type="scientific">Sphingosinicella xenopeptidilytica</name>
    <dbReference type="NCBI Taxonomy" id="364098"/>
    <lineage>
        <taxon>Bacteria</taxon>
        <taxon>Pseudomonadati</taxon>
        <taxon>Pseudomonadota</taxon>
        <taxon>Alphaproteobacteria</taxon>
        <taxon>Sphingomonadales</taxon>
        <taxon>Sphingosinicellaceae</taxon>
        <taxon>Sphingosinicella</taxon>
    </lineage>
</organism>
<dbReference type="EMBL" id="JBHTIK010000011">
    <property type="protein sequence ID" value="MFD0849713.1"/>
    <property type="molecule type" value="Genomic_DNA"/>
</dbReference>
<dbReference type="Pfam" id="PF16220">
    <property type="entry name" value="DUF4880"/>
    <property type="match status" value="1"/>
</dbReference>
<evidence type="ECO:0000259" key="1">
    <source>
        <dbReference type="Pfam" id="PF04773"/>
    </source>
</evidence>
<name>A0ABW3C661_SPHXN</name>
<sequence length="307" mass="32696">MTDPSQGAGDALRREAARWFARMRGPGAERWRAEFDVWFAVPEHRAAYNRASEVFGLGKLLRDEGGFVELPRRAFARNVVAGTAAAGLLGAGGWLALAGRGRQDGIVATRRGEIRAVVLADGSTATLDTETRLALQIGAERRVTLVHGRARFVVAPDPRRFVVTAGTSTVVAHGTVFDVTREAGGTAVALLEGRVEVADAGTVLPLAPGEGIRREASGGLVRERAASRDAEWPAGIAVFETARLAEVIGTANRYGPETLVLSGPGLADLKVSGRFRVNDPRLLAPRLARMFGLRVEAEHGVIRLARA</sequence>
<dbReference type="InterPro" id="IPR012373">
    <property type="entry name" value="Ferrdict_sens_TM"/>
</dbReference>
<dbReference type="Gene3D" id="2.60.120.1440">
    <property type="match status" value="1"/>
</dbReference>
<evidence type="ECO:0000313" key="3">
    <source>
        <dbReference type="EMBL" id="MFD0849713.1"/>
    </source>
</evidence>
<comment type="caution">
    <text evidence="3">The sequence shown here is derived from an EMBL/GenBank/DDBJ whole genome shotgun (WGS) entry which is preliminary data.</text>
</comment>
<keyword evidence="4" id="KW-1185">Reference proteome</keyword>
<dbReference type="PANTHER" id="PTHR30273">
    <property type="entry name" value="PERIPLASMIC SIGNAL SENSOR AND SIGMA FACTOR ACTIVATOR FECR-RELATED"/>
    <property type="match status" value="1"/>
</dbReference>
<protein>
    <submittedName>
        <fullName evidence="3">FecR family protein</fullName>
    </submittedName>
</protein>
<reference evidence="4" key="1">
    <citation type="journal article" date="2019" name="Int. J. Syst. Evol. Microbiol.">
        <title>The Global Catalogue of Microorganisms (GCM) 10K type strain sequencing project: providing services to taxonomists for standard genome sequencing and annotation.</title>
        <authorList>
            <consortium name="The Broad Institute Genomics Platform"/>
            <consortium name="The Broad Institute Genome Sequencing Center for Infectious Disease"/>
            <person name="Wu L."/>
            <person name="Ma J."/>
        </authorList>
    </citation>
    <scope>NUCLEOTIDE SEQUENCE [LARGE SCALE GENOMIC DNA]</scope>
    <source>
        <strain evidence="4">CCUG 52537</strain>
    </source>
</reference>
<dbReference type="RefSeq" id="WP_381492666.1">
    <property type="nucleotide sequence ID" value="NZ_JBHTIK010000011.1"/>
</dbReference>
<feature type="domain" description="FecR protein" evidence="1">
    <location>
        <begin position="107"/>
        <end position="196"/>
    </location>
</feature>
<evidence type="ECO:0000259" key="2">
    <source>
        <dbReference type="Pfam" id="PF16220"/>
    </source>
</evidence>
<dbReference type="PIRSF" id="PIRSF018266">
    <property type="entry name" value="FecR"/>
    <property type="match status" value="1"/>
</dbReference>
<dbReference type="InterPro" id="IPR006860">
    <property type="entry name" value="FecR"/>
</dbReference>